<geneLocation type="chloroplast" evidence="9"/>
<dbReference type="HAMAP" id="MF_01392">
    <property type="entry name" value="CytC_Ccs1"/>
    <property type="match status" value="1"/>
</dbReference>
<comment type="function">
    <text evidence="6">Required during biogenesis of c-type cytochromes (cytochrome c6 and cytochrome f) at the step of heme attachment.</text>
</comment>
<dbReference type="PANTHER" id="PTHR31566">
    <property type="entry name" value="CYTOCHROME C BIOGENESIS PROTEIN CCS1, CHLOROPLASTIC"/>
    <property type="match status" value="1"/>
</dbReference>
<reference evidence="9" key="1">
    <citation type="journal article" date="2017" name="J. Phycol.">
        <title>Analysis of chloroplast genomes and a supermatrix inform reclassification of the Rhodomelaceae (Rhodophyta).</title>
        <authorList>
            <person name="Diaz-Tapia P."/>
            <person name="Maggs C.A."/>
            <person name="West J.A."/>
            <person name="Verbruggen H."/>
        </authorList>
    </citation>
    <scope>NUCLEOTIDE SEQUENCE</scope>
    <source>
        <strain evidence="9">JW4523</strain>
    </source>
</reference>
<accession>A0A1Z1M8H3</accession>
<dbReference type="InterPro" id="IPR023494">
    <property type="entry name" value="Cyt_c_bgen_Ccs1/CcsB/ResB"/>
</dbReference>
<evidence type="ECO:0000256" key="3">
    <source>
        <dbReference type="ARBA" id="ARBA00022748"/>
    </source>
</evidence>
<dbReference type="EMBL" id="MF101422">
    <property type="protein sequence ID" value="ARW62212.1"/>
    <property type="molecule type" value="Genomic_DNA"/>
</dbReference>
<keyword evidence="9" id="KW-0150">Chloroplast</keyword>
<keyword evidence="2 6" id="KW-0812">Transmembrane</keyword>
<feature type="domain" description="ResB-like" evidence="8">
    <location>
        <begin position="363"/>
        <end position="422"/>
    </location>
</feature>
<dbReference type="Pfam" id="PF05140">
    <property type="entry name" value="ResB"/>
    <property type="match status" value="2"/>
</dbReference>
<comment type="subunit">
    <text evidence="6">May interact with CcsA.</text>
</comment>
<dbReference type="GO" id="GO:0017004">
    <property type="term" value="P:cytochrome complex assembly"/>
    <property type="evidence" value="ECO:0007669"/>
    <property type="project" value="UniProtKB-UniRule"/>
</dbReference>
<dbReference type="PANTHER" id="PTHR31566:SF0">
    <property type="entry name" value="CYTOCHROME C BIOGENESIS PROTEIN CCS1, CHLOROPLASTIC"/>
    <property type="match status" value="1"/>
</dbReference>
<keyword evidence="9" id="KW-0934">Plastid</keyword>
<comment type="similarity">
    <text evidence="6">Belongs to the Ccs1/CcsB family.</text>
</comment>
<evidence type="ECO:0000256" key="4">
    <source>
        <dbReference type="ARBA" id="ARBA00022989"/>
    </source>
</evidence>
<evidence type="ECO:0000256" key="5">
    <source>
        <dbReference type="ARBA" id="ARBA00023136"/>
    </source>
</evidence>
<feature type="transmembrane region" description="Helical" evidence="7">
    <location>
        <begin position="21"/>
        <end position="37"/>
    </location>
</feature>
<evidence type="ECO:0000313" key="9">
    <source>
        <dbReference type="EMBL" id="ARW62212.1"/>
    </source>
</evidence>
<dbReference type="GeneID" id="33355381"/>
<evidence type="ECO:0000256" key="6">
    <source>
        <dbReference type="HAMAP-Rule" id="MF_01392"/>
    </source>
</evidence>
<feature type="transmembrane region" description="Helical" evidence="7">
    <location>
        <begin position="375"/>
        <end position="394"/>
    </location>
</feature>
<dbReference type="RefSeq" id="YP_009393650.1">
    <property type="nucleotide sequence ID" value="NC_035269.1"/>
</dbReference>
<feature type="transmembrane region" description="Helical" evidence="7">
    <location>
        <begin position="167"/>
        <end position="188"/>
    </location>
</feature>
<evidence type="ECO:0000256" key="1">
    <source>
        <dbReference type="ARBA" id="ARBA00004141"/>
    </source>
</evidence>
<sequence>MKLHNISWIFFKKISNLNFSIFLLFSISVFIMLGSIIEQNQSVTYYQTYYQIENFFSLNWKIILFLGLDHVYQAWWFILTLLIFALSLLACTFSTQFPSLQYSRRWKFSRVTMNSINLNTKFTNKDCQYKNSSTNMLYSLINYNFYAFHKQGYLYAYKGLFGRLAPIFVHFSMILILIGSIFTILFGYTVQEIIPSGEIFHLKNIIDAGYGSKLKTNFTYKIDKFFLDYNTDNSIKQFFSVLSILDNHNKVIIKKNIFVNSPLKFNKLTFYQTDWNVNAIRVKIGFNNSLQCKLIKININNKTCWLCKLPIDINKHIYLVLFNLYDKIFISDSNGLIINSIVKKQIFYVNHIPLFLQEIVLDTGLQIKVDLGIDLIYLGFFILMLTTVASYISYSQVWIYIKDNFFNMAGSTNRAILLFEEDIVKISSCYGNYTYFNK</sequence>
<dbReference type="GO" id="GO:0009535">
    <property type="term" value="C:chloroplast thylakoid membrane"/>
    <property type="evidence" value="ECO:0007669"/>
    <property type="project" value="UniProtKB-SubCell"/>
</dbReference>
<gene>
    <name evidence="6 9" type="primary">ccs1</name>
</gene>
<keyword evidence="5 6" id="KW-0472">Membrane</keyword>
<feature type="transmembrane region" description="Helical" evidence="7">
    <location>
        <begin position="74"/>
        <end position="97"/>
    </location>
</feature>
<protein>
    <recommendedName>
        <fullName evidence="6">Cytochrome c biogenesis protein Ccs1</fullName>
    </recommendedName>
</protein>
<keyword evidence="4 6" id="KW-1133">Transmembrane helix</keyword>
<comment type="subcellular location">
    <subcellularLocation>
        <location evidence="1">Membrane</location>
        <topology evidence="1">Multi-pass membrane protein</topology>
    </subcellularLocation>
    <subcellularLocation>
        <location evidence="6">Plastid</location>
        <location evidence="6">Chloroplast thylakoid membrane</location>
        <topology evidence="6">Multi-pass membrane protein</topology>
    </subcellularLocation>
</comment>
<feature type="domain" description="ResB-like" evidence="8">
    <location>
        <begin position="18"/>
        <end position="301"/>
    </location>
</feature>
<dbReference type="AlphaFoldDB" id="A0A1Z1M8H3"/>
<dbReference type="InterPro" id="IPR007816">
    <property type="entry name" value="ResB-like_domain"/>
</dbReference>
<proteinExistence type="inferred from homology"/>
<organism evidence="9">
    <name type="scientific">Caloglossa beccarii</name>
    <dbReference type="NCBI Taxonomy" id="131038"/>
    <lineage>
        <taxon>Eukaryota</taxon>
        <taxon>Rhodophyta</taxon>
        <taxon>Florideophyceae</taxon>
        <taxon>Rhodymeniophycidae</taxon>
        <taxon>Ceramiales</taxon>
        <taxon>Delesseriaceae</taxon>
        <taxon>Caloglossa</taxon>
    </lineage>
</organism>
<keyword evidence="3 6" id="KW-0201">Cytochrome c-type biogenesis</keyword>
<evidence type="ECO:0000256" key="2">
    <source>
        <dbReference type="ARBA" id="ARBA00022692"/>
    </source>
</evidence>
<name>A0A1Z1M8H3_9FLOR</name>
<evidence type="ECO:0000259" key="8">
    <source>
        <dbReference type="Pfam" id="PF05140"/>
    </source>
</evidence>
<evidence type="ECO:0000256" key="7">
    <source>
        <dbReference type="SAM" id="Phobius"/>
    </source>
</evidence>
<keyword evidence="6" id="KW-0793">Thylakoid</keyword>